<dbReference type="Proteomes" id="UP000887575">
    <property type="component" value="Unassembled WGS sequence"/>
</dbReference>
<dbReference type="AlphaFoldDB" id="A0AAF3FRS7"/>
<evidence type="ECO:0000313" key="3">
    <source>
        <dbReference type="Proteomes" id="UP000887575"/>
    </source>
</evidence>
<reference evidence="4" key="1">
    <citation type="submission" date="2024-02" db="UniProtKB">
        <authorList>
            <consortium name="WormBaseParasite"/>
        </authorList>
    </citation>
    <scope>IDENTIFICATION</scope>
</reference>
<keyword evidence="1" id="KW-1133">Transmembrane helix</keyword>
<dbReference type="Pfam" id="PF00090">
    <property type="entry name" value="TSP_1"/>
    <property type="match status" value="2"/>
</dbReference>
<keyword evidence="1" id="KW-0812">Transmembrane</keyword>
<dbReference type="Gene3D" id="2.20.100.10">
    <property type="entry name" value="Thrombospondin type-1 (TSP1) repeat"/>
    <property type="match status" value="1"/>
</dbReference>
<accession>A0AAF3FRS7</accession>
<sequence length="434" mass="46361">MLRKSSLLIVGVFVLDGVSAALPACTTCPTGGIWSNWVDYTSCSKTCGLGGRKVQKRNCNSWNFGCPCTGVYSRLIPCAPTPCATGTPCVAPYKKYLSTTTKKYLCGNVTARADDYKAPTCTITKQLLYCSCPPGGLWTAWTAVAGAKCSATCGLCGTIAQKRTCRSTANGCPCTGPSTRNFACQSTPCPNSKCCSGYPLVTNLGTKKPQCGLQLAPDPVLPLAKCFCNKCNATNPPITIDTTSEGTTAFASVTMGVNARKCVTKTFKCTSTVEGFESVISMDHDANGAISGTPTSTATLTCNGAVIVRIFMVSSTMALDFMLIYKMMNAKRNISLSSELYLLAQIIANNVPYTFAYLICPIFYASFLSWKPIVSDIAYYVGNVLMFSFGQLFQGLVTVLMLQNASENKITTSRLFKSRNETGARRAKSGHNSA</sequence>
<evidence type="ECO:0000256" key="2">
    <source>
        <dbReference type="SAM" id="SignalP"/>
    </source>
</evidence>
<keyword evidence="1" id="KW-0472">Membrane</keyword>
<dbReference type="SUPFAM" id="SSF82895">
    <property type="entry name" value="TSP-1 type 1 repeat"/>
    <property type="match status" value="1"/>
</dbReference>
<feature type="transmembrane region" description="Helical" evidence="1">
    <location>
        <begin position="377"/>
        <end position="402"/>
    </location>
</feature>
<feature type="signal peptide" evidence="2">
    <location>
        <begin position="1"/>
        <end position="20"/>
    </location>
</feature>
<proteinExistence type="predicted"/>
<dbReference type="SMART" id="SM00209">
    <property type="entry name" value="TSP1"/>
    <property type="match status" value="2"/>
</dbReference>
<keyword evidence="3" id="KW-1185">Reference proteome</keyword>
<dbReference type="PANTHER" id="PTHR31936:SF2">
    <property type="entry name" value="FLO11 DOMAIN-CONTAINING PROTEIN"/>
    <property type="match status" value="1"/>
</dbReference>
<dbReference type="PANTHER" id="PTHR31936">
    <property type="entry name" value="PROTEIN CBG18744"/>
    <property type="match status" value="1"/>
</dbReference>
<dbReference type="InterPro" id="IPR000884">
    <property type="entry name" value="TSP1_rpt"/>
</dbReference>
<evidence type="ECO:0000313" key="4">
    <source>
        <dbReference type="WBParaSite" id="MBELARI_LOCUS986"/>
    </source>
</evidence>
<feature type="chain" id="PRO_5042075494" evidence="2">
    <location>
        <begin position="21"/>
        <end position="434"/>
    </location>
</feature>
<dbReference type="WBParaSite" id="MBELARI_LOCUS986">
    <property type="protein sequence ID" value="MBELARI_LOCUS986"/>
    <property type="gene ID" value="MBELARI_LOCUS986"/>
</dbReference>
<dbReference type="InterPro" id="IPR036383">
    <property type="entry name" value="TSP1_rpt_sf"/>
</dbReference>
<protein>
    <submittedName>
        <fullName evidence="4">Uncharacterized protein</fullName>
    </submittedName>
</protein>
<keyword evidence="2" id="KW-0732">Signal</keyword>
<feature type="transmembrane region" description="Helical" evidence="1">
    <location>
        <begin position="340"/>
        <end position="365"/>
    </location>
</feature>
<organism evidence="3 4">
    <name type="scientific">Mesorhabditis belari</name>
    <dbReference type="NCBI Taxonomy" id="2138241"/>
    <lineage>
        <taxon>Eukaryota</taxon>
        <taxon>Metazoa</taxon>
        <taxon>Ecdysozoa</taxon>
        <taxon>Nematoda</taxon>
        <taxon>Chromadorea</taxon>
        <taxon>Rhabditida</taxon>
        <taxon>Rhabditina</taxon>
        <taxon>Rhabditomorpha</taxon>
        <taxon>Rhabditoidea</taxon>
        <taxon>Rhabditidae</taxon>
        <taxon>Mesorhabditinae</taxon>
        <taxon>Mesorhabditis</taxon>
    </lineage>
</organism>
<evidence type="ECO:0000256" key="1">
    <source>
        <dbReference type="SAM" id="Phobius"/>
    </source>
</evidence>
<feature type="transmembrane region" description="Helical" evidence="1">
    <location>
        <begin position="306"/>
        <end position="328"/>
    </location>
</feature>
<name>A0AAF3FRS7_9BILA</name>
<dbReference type="PROSITE" id="PS50092">
    <property type="entry name" value="TSP1"/>
    <property type="match status" value="2"/>
</dbReference>